<reference evidence="1" key="1">
    <citation type="submission" date="2018-05" db="EMBL/GenBank/DDBJ databases">
        <authorList>
            <person name="Lanie J.A."/>
            <person name="Ng W.-L."/>
            <person name="Kazmierczak K.M."/>
            <person name="Andrzejewski T.M."/>
            <person name="Davidsen T.M."/>
            <person name="Wayne K.J."/>
            <person name="Tettelin H."/>
            <person name="Glass J.I."/>
            <person name="Rusch D."/>
            <person name="Podicherti R."/>
            <person name="Tsui H.-C.T."/>
            <person name="Winkler M.E."/>
        </authorList>
    </citation>
    <scope>NUCLEOTIDE SEQUENCE</scope>
</reference>
<dbReference type="AlphaFoldDB" id="A0A381YDY5"/>
<sequence>MNFLGCLGPETSWEDLESNYDHVLNVFGLMNLDSGQTSFIGLYRTTDLDELSQNFVGVDTVGYYEFDDEEEKEGEDGYWVIDSIYEPAALIRDAMVLVSDDQGNSYEFSFVEKITFIDTIYLDTTFTFYGYTFDWDTTIYDTNTFRINFYLDTTGTFNPQPETSYQLSITAPGFDPVSGFLTTPMIPTIDSLVQRGQAADTINATEPFDIFWDSQGNGKGMITGEVLFNNQETDTTWQEWCGGFFEQAVDFSDSSAFIPGSFCEETIDSPQPEDYFVRLTAMDENYYEYFITGEIGEYANLLLNYPTTKGRSVGIEGGFGVFGSIGSSQVLKTILP</sequence>
<accession>A0A381YDY5</accession>
<gene>
    <name evidence="1" type="ORF">METZ01_LOCUS127491</name>
</gene>
<dbReference type="Pfam" id="PF14054">
    <property type="entry name" value="DUF4249"/>
    <property type="match status" value="1"/>
</dbReference>
<name>A0A381YDY5_9ZZZZ</name>
<protein>
    <recommendedName>
        <fullName evidence="2">DUF4249 family protein</fullName>
    </recommendedName>
</protein>
<organism evidence="1">
    <name type="scientific">marine metagenome</name>
    <dbReference type="NCBI Taxonomy" id="408172"/>
    <lineage>
        <taxon>unclassified sequences</taxon>
        <taxon>metagenomes</taxon>
        <taxon>ecological metagenomes</taxon>
    </lineage>
</organism>
<dbReference type="EMBL" id="UINC01017885">
    <property type="protein sequence ID" value="SVA74637.1"/>
    <property type="molecule type" value="Genomic_DNA"/>
</dbReference>
<dbReference type="InterPro" id="IPR025345">
    <property type="entry name" value="DUF4249"/>
</dbReference>
<evidence type="ECO:0008006" key="2">
    <source>
        <dbReference type="Google" id="ProtNLM"/>
    </source>
</evidence>
<evidence type="ECO:0000313" key="1">
    <source>
        <dbReference type="EMBL" id="SVA74637.1"/>
    </source>
</evidence>
<proteinExistence type="predicted"/>